<protein>
    <submittedName>
        <fullName evidence="2">Uncharacterized protein</fullName>
    </submittedName>
</protein>
<name>A0ABW0KJ48_9BACT</name>
<gene>
    <name evidence="2" type="ORF">ACFQDI_00490</name>
</gene>
<organism evidence="2 3">
    <name type="scientific">Prosthecobacter fluviatilis</name>
    <dbReference type="NCBI Taxonomy" id="445931"/>
    <lineage>
        <taxon>Bacteria</taxon>
        <taxon>Pseudomonadati</taxon>
        <taxon>Verrucomicrobiota</taxon>
        <taxon>Verrucomicrobiia</taxon>
        <taxon>Verrucomicrobiales</taxon>
        <taxon>Verrucomicrobiaceae</taxon>
        <taxon>Prosthecobacter</taxon>
    </lineage>
</organism>
<accession>A0ABW0KJ48</accession>
<feature type="compositionally biased region" description="Low complexity" evidence="1">
    <location>
        <begin position="1029"/>
        <end position="1038"/>
    </location>
</feature>
<feature type="region of interest" description="Disordered" evidence="1">
    <location>
        <begin position="1024"/>
        <end position="1064"/>
    </location>
</feature>
<sequence>MKSLALALLIPLSAIAENEIGFVERFALAADREKALGELVPGSEEYYFFHALHYQNVRDGTKLNQILEQWRERVPDENEARRIILNRQAILDYERDPQGTLKYLIERLDIRHDHQRQLRDPKPDLPTELDQARIQREIFLRDAMQHDRSLESLSEDALTALIRDQVPLTTDQRRGVLSRLQRPDVPNLVQAIIADLQADKARSFGSLPIHKALLPEQLDELLKTFPHWLGQQAFVYTRLRKMAPSADVNLEYDDAEREAWLERVWAFAQKLPPSQNTLKARILYQRLDHDRKKGVYDRARFSEYLKLPRQLDYINYTYIKDIKPGEICNLNADLGEALLVSPPVSTDEPLVREYFLHLFAAEVKAEADPNDVLAQWTTYIAEEWLTPVLAEALITHGIGSPERWASLLEPAEFQKLKERVDIEFPATNKPQFLPGDDIQFYVTVKNTPKLIVKIFELNTLNFFQTQQRQLNTDLNLDGLVANSEETHTFEGGPFLRKRQTFKFPALKGKRGAWIIEFIGGSRSSRALIRSGEYHLLQQTGPAGDLILVLDEKNQPVNDAVAWFEGRKLTRHEKLGRIVIPFTSQPGGKNLIIGDAAGTFATLASFNHHAEQYELDAQFHIEREQLLSRREATLAVRTALMLGEAQLSPGMLSEPKLAITSTTHDGISTTREIKGLKMSADSVFTHRLTVPERLASLSVTFSAQIEAVSEGGSKKELTASHTWTLNGIDQTDAVNDGHLSTFDGQRVFELLGKNGEPAADQQVIFTFRHHGFSRPQIIPLSTDAKGRVQLGRLAGIESVAAKIPNERETVWPLTESECTLADVIHAREGEVIRVPLRDVSSQPVSLLLQSAGTFTEDLSKQLKAENGFLIMEGLKPGDYSLRTGKRLITVKVAHGDSIGGWVVGRHRQLELKGNNALQITSVESGKEFITVKLANSSPFARVHFAASRFDPGSGIFGGLGGFRRFGAGSGTPARNPNLYSTEREIGDEYRYILERRYAKIFPGNMLTRPGLLLNPWEISSTDLNELSQQAGQSASTTRGGAAGAINNPMPAPANKPQEGKGPQGGTNLDFLATSAPVIYNLVPDKEGVVRIERKALGDRQHVQVYAEDLHHASWRTLTLPEAPTKFADQRLAKNLDPAKSFTEEKEISVLETGKTLVLTDAQTGKLETYDTLGSIHTLFTTLSHDEHLADFAWLLDWPKLKEDEKREKYGEFACHELNFFLQRKDKTFFDAVVKPYLENKKDMTFMDEFLLGRDLAHHLEPWAYSRLNMVERILLAQKIGGEAPATARHARELWEMIPPNPEQRDFLFETAMRGRSLENNVGLGVGYDAAAAPAPAAPADMPPIAAMAADPFAAAPPEQAASGYGAARDPGVVRLLQKMNSIILPSVSFQNTSIEEAIEYLQTKSRELDRNPSSTGGRGVRLVIAPTEFKLNASISLDLKDVPLSEALRYVTELAQMKYKVGPDAVVIVPLSENAIVGRSMTVQELNGMAGFKDAERRNLAKNRSAATALLVTSSANTYTGGTTVTAGTIALFDKTTADDVRKEVRALFRALGPTKEWAENNYYKLRIADQKGSLISINGFWRDYAAWVAAGSKGGFVSPNVAEASNSFAEMMLALAVLDLPFEAVKHSTKAENGIFTFTAGGPCILYHKEIKTAAADGNAQGHLLVSQSFFRQDDRYRQEGNEKFEKYVTTEFLTGVTYGANIVVTNPTSSPAKAVVLLQIPQGALPVQGSQTTKSTQVRLEPYTTQTFEYHFYFPSPPAQQGIKYAHFPVTVTTQAGAAAAKPFEFHVVSKLTEVDKTSWDYVSQDGSETDVFSFLEQNNLERLDLERVAWRCRASAGFYQKLIAFMRAHHLRSDTIFTYALLHNDEATLREWLKQHFGDACGPYFSSKLLTLDPVERHSYEHLEYLPLVNQRAHRVGNEWRIANTALLTQYHKLLDILAHKPQPAAADELSVVYYLFLQDRVDEALVRLKAIDASKLPTRLQHDYLKCYAAFYEGELPTARGLAARHADHPVPRWRQLFSQVASQLDEIEGKEAKPATDGKPDREKQQSALASTEPGFDLKIENKTISLTWKNLSEVTLNYYLMDPEFSFSSNPFVSQDAGRFSIIKPNRTATQKLPPNASTLELALPGEFNKSNVLVEVLGAGLRKTQAYHASTLKLALTENYGRLEARDATTDKPLPKTYVKVYARLANGTVRFFKDGYTDLRGRFDYASLNGPDGAANPLLPPVYEAPPANGLDYQMLKPAELPAVEKLAILILSDTHGAAVKEVQPPGQ</sequence>
<proteinExistence type="predicted"/>
<dbReference type="Proteomes" id="UP001596052">
    <property type="component" value="Unassembled WGS sequence"/>
</dbReference>
<comment type="caution">
    <text evidence="2">The sequence shown here is derived from an EMBL/GenBank/DDBJ whole genome shotgun (WGS) entry which is preliminary data.</text>
</comment>
<feature type="compositionally biased region" description="Basic and acidic residues" evidence="1">
    <location>
        <begin position="2033"/>
        <end position="2049"/>
    </location>
</feature>
<reference evidence="3" key="1">
    <citation type="journal article" date="2019" name="Int. J. Syst. Evol. Microbiol.">
        <title>The Global Catalogue of Microorganisms (GCM) 10K type strain sequencing project: providing services to taxonomists for standard genome sequencing and annotation.</title>
        <authorList>
            <consortium name="The Broad Institute Genomics Platform"/>
            <consortium name="The Broad Institute Genome Sequencing Center for Infectious Disease"/>
            <person name="Wu L."/>
            <person name="Ma J."/>
        </authorList>
    </citation>
    <scope>NUCLEOTIDE SEQUENCE [LARGE SCALE GENOMIC DNA]</scope>
    <source>
        <strain evidence="3">CGMCC 4.1469</strain>
    </source>
</reference>
<feature type="region of interest" description="Disordered" evidence="1">
    <location>
        <begin position="2033"/>
        <end position="2057"/>
    </location>
</feature>
<dbReference type="EMBL" id="JBHSMQ010000001">
    <property type="protein sequence ID" value="MFC5453314.1"/>
    <property type="molecule type" value="Genomic_DNA"/>
</dbReference>
<dbReference type="RefSeq" id="WP_377162272.1">
    <property type="nucleotide sequence ID" value="NZ_JBHSMQ010000001.1"/>
</dbReference>
<evidence type="ECO:0000256" key="1">
    <source>
        <dbReference type="SAM" id="MobiDB-lite"/>
    </source>
</evidence>
<keyword evidence="3" id="KW-1185">Reference proteome</keyword>
<evidence type="ECO:0000313" key="3">
    <source>
        <dbReference type="Proteomes" id="UP001596052"/>
    </source>
</evidence>
<evidence type="ECO:0000313" key="2">
    <source>
        <dbReference type="EMBL" id="MFC5453314.1"/>
    </source>
</evidence>